<name>A0A841GRF9_9BACT</name>
<reference evidence="2 3" key="1">
    <citation type="submission" date="2020-08" db="EMBL/GenBank/DDBJ databases">
        <title>Genomic Encyclopedia of Type Strains, Phase IV (KMG-IV): sequencing the most valuable type-strain genomes for metagenomic binning, comparative biology and taxonomic classification.</title>
        <authorList>
            <person name="Goeker M."/>
        </authorList>
    </citation>
    <scope>NUCLEOTIDE SEQUENCE [LARGE SCALE GENOMIC DNA]</scope>
    <source>
        <strain evidence="2 3">DSM 29007</strain>
    </source>
</reference>
<evidence type="ECO:0000313" key="2">
    <source>
        <dbReference type="EMBL" id="MBB6070192.1"/>
    </source>
</evidence>
<evidence type="ECO:0000313" key="3">
    <source>
        <dbReference type="Proteomes" id="UP000582837"/>
    </source>
</evidence>
<feature type="compositionally biased region" description="Basic residues" evidence="1">
    <location>
        <begin position="130"/>
        <end position="141"/>
    </location>
</feature>
<comment type="caution">
    <text evidence="2">The sequence shown here is derived from an EMBL/GenBank/DDBJ whole genome shotgun (WGS) entry which is preliminary data.</text>
</comment>
<dbReference type="Proteomes" id="UP000582837">
    <property type="component" value="Unassembled WGS sequence"/>
</dbReference>
<evidence type="ECO:0000256" key="1">
    <source>
        <dbReference type="SAM" id="MobiDB-lite"/>
    </source>
</evidence>
<feature type="compositionally biased region" description="Low complexity" evidence="1">
    <location>
        <begin position="178"/>
        <end position="192"/>
    </location>
</feature>
<dbReference type="EMBL" id="JACHIA010000004">
    <property type="protein sequence ID" value="MBB6070192.1"/>
    <property type="molecule type" value="Genomic_DNA"/>
</dbReference>
<proteinExistence type="predicted"/>
<accession>A0A841GRF9</accession>
<dbReference type="Pfam" id="PF10387">
    <property type="entry name" value="DUF2442"/>
    <property type="match status" value="1"/>
</dbReference>
<sequence length="192" mass="20816">MDYPRLTEEEFLAQAEAARGADRIAELTEPRAKSVKYNRETGRIDVELKLGHAFSFLPSLYKYLEGFTPEQLAAVETDDVGDGLFWEELDMHISTAGVLATIMGDALLQAFAGRGGASRSEAKGKAARLNGRKGGRPRKKVRPAEYPTVTGYGTMQLREPEHPWGQADDEPGAPPSPAESSAAPDSPVTREG</sequence>
<evidence type="ECO:0008006" key="4">
    <source>
        <dbReference type="Google" id="ProtNLM"/>
    </source>
</evidence>
<dbReference type="AlphaFoldDB" id="A0A841GRF9"/>
<dbReference type="Gene3D" id="3.30.2020.40">
    <property type="entry name" value="Uncharacterised protein PF10387, DUF2442"/>
    <property type="match status" value="1"/>
</dbReference>
<gene>
    <name evidence="2" type="ORF">HNQ61_001811</name>
</gene>
<feature type="region of interest" description="Disordered" evidence="1">
    <location>
        <begin position="114"/>
        <end position="192"/>
    </location>
</feature>
<organism evidence="2 3">
    <name type="scientific">Longimicrobium terrae</name>
    <dbReference type="NCBI Taxonomy" id="1639882"/>
    <lineage>
        <taxon>Bacteria</taxon>
        <taxon>Pseudomonadati</taxon>
        <taxon>Gemmatimonadota</taxon>
        <taxon>Longimicrobiia</taxon>
        <taxon>Longimicrobiales</taxon>
        <taxon>Longimicrobiaceae</taxon>
        <taxon>Longimicrobium</taxon>
    </lineage>
</organism>
<protein>
    <recommendedName>
        <fullName evidence="4">DUF2442 domain-containing protein</fullName>
    </recommendedName>
</protein>
<dbReference type="RefSeq" id="WP_170035593.1">
    <property type="nucleotide sequence ID" value="NZ_JABDTL010000001.1"/>
</dbReference>
<keyword evidence="3" id="KW-1185">Reference proteome</keyword>
<dbReference type="InterPro" id="IPR018841">
    <property type="entry name" value="DUF2442"/>
</dbReference>